<dbReference type="PANTHER" id="PTHR19857">
    <property type="entry name" value="MITOCHONDRIAL DIVISION PROTEIN 1-RELATED"/>
    <property type="match status" value="1"/>
</dbReference>
<dbReference type="PROSITE" id="PS50082">
    <property type="entry name" value="WD_REPEATS_2"/>
    <property type="match status" value="1"/>
</dbReference>
<reference evidence="4" key="1">
    <citation type="submission" date="2020-07" db="EMBL/GenBank/DDBJ databases">
        <title>The High-quality genome of the commercially important snow crab, Chionoecetes opilio.</title>
        <authorList>
            <person name="Jeong J.-H."/>
            <person name="Ryu S."/>
        </authorList>
    </citation>
    <scope>NUCLEOTIDE SEQUENCE</scope>
    <source>
        <strain evidence="4">MADBK_172401_WGS</strain>
        <tissue evidence="4">Digestive gland</tissue>
    </source>
</reference>
<evidence type="ECO:0000313" key="4">
    <source>
        <dbReference type="EMBL" id="KAG0727164.1"/>
    </source>
</evidence>
<dbReference type="Pfam" id="PF00400">
    <property type="entry name" value="WD40"/>
    <property type="match status" value="2"/>
</dbReference>
<dbReference type="InterPro" id="IPR051179">
    <property type="entry name" value="WD_repeat_multifunction"/>
</dbReference>
<dbReference type="InterPro" id="IPR001680">
    <property type="entry name" value="WD40_rpt"/>
</dbReference>
<sequence>MNLSQSRGLISFLQEGAGKRAVAGYEDGSVRVFDLKSGQMVHQVTDDSEGAVSPVINVAVQKDDALVIFGSTDGKAKLFNTYNGKLVGSLNCEVSEATVDGAASHADHTVEAVTFCPQMPNIAVTATLAGHIIMWDVSSKTVRHTLSQGCGSSHLAWHPQEPVLFSAGLDGTVRSFDVRSGEPLAKFTGHRQSILSFSISNDGSTLLTASDDGTARVFNLS</sequence>
<dbReference type="OrthoDB" id="10261640at2759"/>
<protein>
    <submittedName>
        <fullName evidence="4">Angio-associated migratory cell protein</fullName>
    </submittedName>
</protein>
<dbReference type="Gene3D" id="2.130.10.10">
    <property type="entry name" value="YVTN repeat-like/Quinoprotein amine dehydrogenase"/>
    <property type="match status" value="1"/>
</dbReference>
<gene>
    <name evidence="4" type="primary">AAMP_2</name>
    <name evidence="4" type="ORF">GWK47_035224</name>
</gene>
<name>A0A8J4YND9_CHIOP</name>
<feature type="repeat" description="WD" evidence="3">
    <location>
        <begin position="187"/>
        <end position="221"/>
    </location>
</feature>
<comment type="caution">
    <text evidence="4">The sequence shown here is derived from an EMBL/GenBank/DDBJ whole genome shotgun (WGS) entry which is preliminary data.</text>
</comment>
<evidence type="ECO:0000256" key="1">
    <source>
        <dbReference type="ARBA" id="ARBA00022574"/>
    </source>
</evidence>
<dbReference type="InterPro" id="IPR015943">
    <property type="entry name" value="WD40/YVTN_repeat-like_dom_sf"/>
</dbReference>
<dbReference type="EMBL" id="JACEEZ010003658">
    <property type="protein sequence ID" value="KAG0727164.1"/>
    <property type="molecule type" value="Genomic_DNA"/>
</dbReference>
<evidence type="ECO:0000256" key="2">
    <source>
        <dbReference type="ARBA" id="ARBA00022737"/>
    </source>
</evidence>
<dbReference type="PANTHER" id="PTHR19857:SF8">
    <property type="entry name" value="ANGIO-ASSOCIATED MIGRATORY CELL PROTEIN"/>
    <property type="match status" value="1"/>
</dbReference>
<evidence type="ECO:0000256" key="3">
    <source>
        <dbReference type="PROSITE-ProRule" id="PRU00221"/>
    </source>
</evidence>
<dbReference type="Proteomes" id="UP000770661">
    <property type="component" value="Unassembled WGS sequence"/>
</dbReference>
<keyword evidence="2" id="KW-0677">Repeat</keyword>
<proteinExistence type="predicted"/>
<dbReference type="InterPro" id="IPR011047">
    <property type="entry name" value="Quinoprotein_ADH-like_sf"/>
</dbReference>
<accession>A0A8J4YND9</accession>
<keyword evidence="1 3" id="KW-0853">WD repeat</keyword>
<dbReference type="SMART" id="SM00320">
    <property type="entry name" value="WD40"/>
    <property type="match status" value="4"/>
</dbReference>
<dbReference type="PROSITE" id="PS50294">
    <property type="entry name" value="WD_REPEATS_REGION"/>
    <property type="match status" value="1"/>
</dbReference>
<keyword evidence="5" id="KW-1185">Reference proteome</keyword>
<evidence type="ECO:0000313" key="5">
    <source>
        <dbReference type="Proteomes" id="UP000770661"/>
    </source>
</evidence>
<dbReference type="SUPFAM" id="SSF50998">
    <property type="entry name" value="Quinoprotein alcohol dehydrogenase-like"/>
    <property type="match status" value="1"/>
</dbReference>
<organism evidence="4 5">
    <name type="scientific">Chionoecetes opilio</name>
    <name type="common">Atlantic snow crab</name>
    <name type="synonym">Cancer opilio</name>
    <dbReference type="NCBI Taxonomy" id="41210"/>
    <lineage>
        <taxon>Eukaryota</taxon>
        <taxon>Metazoa</taxon>
        <taxon>Ecdysozoa</taxon>
        <taxon>Arthropoda</taxon>
        <taxon>Crustacea</taxon>
        <taxon>Multicrustacea</taxon>
        <taxon>Malacostraca</taxon>
        <taxon>Eumalacostraca</taxon>
        <taxon>Eucarida</taxon>
        <taxon>Decapoda</taxon>
        <taxon>Pleocyemata</taxon>
        <taxon>Brachyura</taxon>
        <taxon>Eubrachyura</taxon>
        <taxon>Majoidea</taxon>
        <taxon>Majidae</taxon>
        <taxon>Chionoecetes</taxon>
    </lineage>
</organism>
<dbReference type="AlphaFoldDB" id="A0A8J4YND9"/>